<sequence>MKVDPNLLNTFSATRTHGNTPSSTSDLHTKMSALWKSRNNMKDIQNYQAKNIPHISEDKNAKIQSFITEFKHQDSDKTRFALVFKTIVNLNRNDKESFITQIVQTLKSSSESDPALYKDFTKAIQRYMSISLMNTPFSEQLNKNMTSFNLDGDDDEDPFVI</sequence>
<evidence type="ECO:0000313" key="1">
    <source>
        <dbReference type="EMBL" id="WPA92335.1"/>
    </source>
</evidence>
<dbReference type="Proteomes" id="UP001302443">
    <property type="component" value="Chromosome"/>
</dbReference>
<name>A0ABZ0N1S4_9GAMM</name>
<accession>A0ABZ0N1S4</accession>
<organism evidence="1 2">
    <name type="scientific">Providencia zhijiangensis</name>
    <dbReference type="NCBI Taxonomy" id="3053982"/>
    <lineage>
        <taxon>Bacteria</taxon>
        <taxon>Pseudomonadati</taxon>
        <taxon>Pseudomonadota</taxon>
        <taxon>Gammaproteobacteria</taxon>
        <taxon>Enterobacterales</taxon>
        <taxon>Morganellaceae</taxon>
        <taxon>Providencia</taxon>
    </lineage>
</organism>
<protein>
    <submittedName>
        <fullName evidence="1">Uncharacterized protein</fullName>
    </submittedName>
</protein>
<gene>
    <name evidence="1" type="ORF">QS795_000720</name>
</gene>
<dbReference type="SUPFAM" id="SSF116965">
    <property type="entry name" value="Hypothetical protein MPN330"/>
    <property type="match status" value="1"/>
</dbReference>
<dbReference type="EMBL" id="CP135990">
    <property type="protein sequence ID" value="WPA92335.1"/>
    <property type="molecule type" value="Genomic_DNA"/>
</dbReference>
<dbReference type="RefSeq" id="WP_230089109.1">
    <property type="nucleotide sequence ID" value="NZ_CP135990.1"/>
</dbReference>
<evidence type="ECO:0000313" key="2">
    <source>
        <dbReference type="Proteomes" id="UP001302443"/>
    </source>
</evidence>
<reference evidence="1 2" key="1">
    <citation type="submission" date="2023-09" db="EMBL/GenBank/DDBJ databases">
        <title>Genomic Revisitation and Reclassification of the Genus Providencia.</title>
        <authorList>
            <person name="Dong X."/>
        </authorList>
    </citation>
    <scope>NUCLEOTIDE SEQUENCE [LARGE SCALE GENOMIC DNA]</scope>
    <source>
        <strain evidence="1 2">D4759</strain>
    </source>
</reference>
<keyword evidence="2" id="KW-1185">Reference proteome</keyword>
<proteinExistence type="predicted"/>